<name>A0A0L6U481_9FIRM</name>
<organism evidence="1 2">
    <name type="scientific">Acetobacterium bakii</name>
    <dbReference type="NCBI Taxonomy" id="52689"/>
    <lineage>
        <taxon>Bacteria</taxon>
        <taxon>Bacillati</taxon>
        <taxon>Bacillota</taxon>
        <taxon>Clostridia</taxon>
        <taxon>Eubacteriales</taxon>
        <taxon>Eubacteriaceae</taxon>
        <taxon>Acetobacterium</taxon>
    </lineage>
</organism>
<dbReference type="EMBL" id="LGYO01000011">
    <property type="protein sequence ID" value="KNZ42605.1"/>
    <property type="molecule type" value="Genomic_DNA"/>
</dbReference>
<comment type="caution">
    <text evidence="1">The sequence shown here is derived from an EMBL/GenBank/DDBJ whole genome shotgun (WGS) entry which is preliminary data.</text>
</comment>
<evidence type="ECO:0000313" key="2">
    <source>
        <dbReference type="Proteomes" id="UP000036873"/>
    </source>
</evidence>
<reference evidence="2" key="1">
    <citation type="submission" date="2015-07" db="EMBL/GenBank/DDBJ databases">
        <title>Draft genome sequence of Acetobacterium bakii DSM 8293, a potential psychrophilic chemical producer through syngas fermentation.</title>
        <authorList>
            <person name="Song Y."/>
            <person name="Hwang S."/>
            <person name="Cho B.-K."/>
        </authorList>
    </citation>
    <scope>NUCLEOTIDE SEQUENCE [LARGE SCALE GENOMIC DNA]</scope>
    <source>
        <strain evidence="2">DSM 8239</strain>
    </source>
</reference>
<proteinExistence type="predicted"/>
<dbReference type="STRING" id="52689.AKG39_05480"/>
<dbReference type="Proteomes" id="UP000036873">
    <property type="component" value="Unassembled WGS sequence"/>
</dbReference>
<dbReference type="OrthoDB" id="1752078at2"/>
<evidence type="ECO:0000313" key="1">
    <source>
        <dbReference type="EMBL" id="KNZ42605.1"/>
    </source>
</evidence>
<keyword evidence="2" id="KW-1185">Reference proteome</keyword>
<accession>A0A0L6U481</accession>
<gene>
    <name evidence="1" type="ORF">AKG39_05480</name>
</gene>
<dbReference type="AlphaFoldDB" id="A0A0L6U481"/>
<dbReference type="RefSeq" id="WP_050739363.1">
    <property type="nucleotide sequence ID" value="NZ_LGYO01000011.1"/>
</dbReference>
<sequence>MLSFDISNQYKGSGVSQGLDRGLLVYDDDILLVEEGMGLGACSFQIGGYTHFTSIKSISKAGDSFRVVCKIDKKLVWKALGVKSKSLTRSMEFITTNVYMKQEKRQKRLLELGDVLRRIFNVEASFVDVPAQGEVEITYEIRDNAIFVNLNCETKETGSRIFVMNELGGSIFNRGIIDGKIAAPPTGWEKLKGACELYSYVHGLTFTCVQENIPENVTSKLYWGRERTANNYCWAGFESEIICNSNKFNNYRYSIRFREVA</sequence>
<protein>
    <submittedName>
        <fullName evidence="1">Uncharacterized protein</fullName>
    </submittedName>
</protein>